<feature type="region of interest" description="Disordered" evidence="6">
    <location>
        <begin position="625"/>
        <end position="692"/>
    </location>
</feature>
<dbReference type="Proteomes" id="UP001465755">
    <property type="component" value="Unassembled WGS sequence"/>
</dbReference>
<dbReference type="GO" id="GO:0005634">
    <property type="term" value="C:nucleus"/>
    <property type="evidence" value="ECO:0007669"/>
    <property type="project" value="UniProtKB-SubCell"/>
</dbReference>
<keyword evidence="5" id="KW-0539">Nucleus</keyword>
<keyword evidence="4" id="KW-0804">Transcription</keyword>
<feature type="region of interest" description="Disordered" evidence="6">
    <location>
        <begin position="697"/>
        <end position="716"/>
    </location>
</feature>
<feature type="compositionally biased region" description="Basic and acidic residues" evidence="6">
    <location>
        <begin position="28"/>
        <end position="37"/>
    </location>
</feature>
<accession>A0AAW1P1G0</accession>
<name>A0AAW1P1G0_9CHLO</name>
<feature type="domain" description="AP2/ERF" evidence="7">
    <location>
        <begin position="201"/>
        <end position="257"/>
    </location>
</feature>
<feature type="compositionally biased region" description="Acidic residues" evidence="6">
    <location>
        <begin position="394"/>
        <end position="421"/>
    </location>
</feature>
<dbReference type="Gene3D" id="3.30.730.10">
    <property type="entry name" value="AP2/ERF domain"/>
    <property type="match status" value="3"/>
</dbReference>
<dbReference type="InterPro" id="IPR036955">
    <property type="entry name" value="AP2/ERF_dom_sf"/>
</dbReference>
<evidence type="ECO:0000256" key="6">
    <source>
        <dbReference type="SAM" id="MobiDB-lite"/>
    </source>
</evidence>
<evidence type="ECO:0000313" key="9">
    <source>
        <dbReference type="Proteomes" id="UP001465755"/>
    </source>
</evidence>
<comment type="caution">
    <text evidence="8">The sequence shown here is derived from an EMBL/GenBank/DDBJ whole genome shotgun (WGS) entry which is preliminary data.</text>
</comment>
<feature type="compositionally biased region" description="Low complexity" evidence="6">
    <location>
        <begin position="679"/>
        <end position="691"/>
    </location>
</feature>
<evidence type="ECO:0000256" key="2">
    <source>
        <dbReference type="ARBA" id="ARBA00023015"/>
    </source>
</evidence>
<dbReference type="InterPro" id="IPR016177">
    <property type="entry name" value="DNA-bd_dom_sf"/>
</dbReference>
<feature type="region of interest" description="Disordered" evidence="6">
    <location>
        <begin position="440"/>
        <end position="474"/>
    </location>
</feature>
<evidence type="ECO:0000256" key="4">
    <source>
        <dbReference type="ARBA" id="ARBA00023163"/>
    </source>
</evidence>
<sequence>MPRLAPNTGCSTVGDRDTSPCFTPVSQVRREGVETRQHASGSDFSAPGRLSGGSHTRSGSATSLTSNKPRRAAAMLERVIHRANAGGGPFKSSYRGVSFDRKKRKWRVQIKVANLGKSGVSVGYYDTEDQGARAYDRAAIGLLGRDNPNITTNYHLCDYASEDIPDLKGLTREQVKEALKTERAKQQAPKRRPTQRMRTSQFLGVGSSHRKNQWQARILVDGKVTHLGYYETEEEAARVYDRVALSLHGKGAQVNYDPLQYGTQGTEFEGMSREELQRALGVKPMDKSSRYRGVSRKKGRWEAKVMVDRRWAFRDLYDSETEAAQAYDDALWKLKPEFASSYANFRDGELIEFPSPSSATGAGQKTRCQPKRSRGSNSLYSQKASGKYGTGSDSGEEDEEMLDDDDEDPDLSDDEAMDDAEPPLYGHDMLDKALSWRSHMHSRDPSLGQRDGQMAGYKSSLSSSPDRCHFQAASLGPSPLGRAAGEGLYGGLHASSPLRGDAAPEVRAGGLPTSADLPSGLGLAAVKIEDIKMEDLGMEGSPLSPALVSPSYAAMLARLPSDPASMLHHTLSLGTLLQGSGGSLSLLSDFSDLGADTALLHADPTAAQSHGLASQVATEIKTEATVPPSPAGLLPLAPAPPSPHRSASADDVTAHSAEQGQKAQGSPAATAPPGHAERASSAPSSPSAAAALDQPAMQLPSVPGSSSQPDGAPALPHAAAPLRMTWGPVRGPAAPSSFVPMPPRVRTHFLTQQRTVHGYKLVTEECVSPLTCVHIGGEELSMDDHR</sequence>
<dbReference type="InterPro" id="IPR001471">
    <property type="entry name" value="AP2/ERF_dom"/>
</dbReference>
<dbReference type="PROSITE" id="PS51032">
    <property type="entry name" value="AP2_ERF"/>
    <property type="match status" value="3"/>
</dbReference>
<feature type="domain" description="AP2/ERF" evidence="7">
    <location>
        <begin position="93"/>
        <end position="155"/>
    </location>
</feature>
<dbReference type="AlphaFoldDB" id="A0AAW1P1G0"/>
<evidence type="ECO:0000256" key="5">
    <source>
        <dbReference type="ARBA" id="ARBA00023242"/>
    </source>
</evidence>
<feature type="region of interest" description="Disordered" evidence="6">
    <location>
        <begin position="352"/>
        <end position="427"/>
    </location>
</feature>
<protein>
    <recommendedName>
        <fullName evidence="7">AP2/ERF domain-containing protein</fullName>
    </recommendedName>
</protein>
<gene>
    <name evidence="8" type="ORF">WJX73_006496</name>
</gene>
<evidence type="ECO:0000256" key="1">
    <source>
        <dbReference type="ARBA" id="ARBA00004123"/>
    </source>
</evidence>
<dbReference type="PANTHER" id="PTHR32467">
    <property type="entry name" value="AP2-LIKE ETHYLENE-RESPONSIVE TRANSCRIPTION FACTOR"/>
    <property type="match status" value="1"/>
</dbReference>
<feature type="region of interest" description="Disordered" evidence="6">
    <location>
        <begin position="1"/>
        <end position="69"/>
    </location>
</feature>
<comment type="subcellular location">
    <subcellularLocation>
        <location evidence="1">Nucleus</location>
    </subcellularLocation>
</comment>
<feature type="compositionally biased region" description="Polar residues" evidence="6">
    <location>
        <begin position="375"/>
        <end position="384"/>
    </location>
</feature>
<evidence type="ECO:0000259" key="7">
    <source>
        <dbReference type="PROSITE" id="PS51032"/>
    </source>
</evidence>
<proteinExistence type="predicted"/>
<feature type="domain" description="AP2/ERF" evidence="7">
    <location>
        <begin position="290"/>
        <end position="346"/>
    </location>
</feature>
<dbReference type="PANTHER" id="PTHR32467:SF90">
    <property type="entry name" value="AP2-LIKE ETHYLENE-RESPONSIVE TRANSCRIPTION FACTOR AIL1"/>
    <property type="match status" value="1"/>
</dbReference>
<feature type="region of interest" description="Disordered" evidence="6">
    <location>
        <begin position="181"/>
        <end position="206"/>
    </location>
</feature>
<dbReference type="GO" id="GO:0003677">
    <property type="term" value="F:DNA binding"/>
    <property type="evidence" value="ECO:0007669"/>
    <property type="project" value="UniProtKB-KW"/>
</dbReference>
<dbReference type="EMBL" id="JALJOQ010000082">
    <property type="protein sequence ID" value="KAK9800343.1"/>
    <property type="molecule type" value="Genomic_DNA"/>
</dbReference>
<feature type="compositionally biased region" description="Polar residues" evidence="6">
    <location>
        <begin position="53"/>
        <end position="67"/>
    </location>
</feature>
<evidence type="ECO:0000256" key="3">
    <source>
        <dbReference type="ARBA" id="ARBA00023125"/>
    </source>
</evidence>
<feature type="compositionally biased region" description="Polar residues" evidence="6">
    <location>
        <begin position="355"/>
        <end position="367"/>
    </location>
</feature>
<keyword evidence="9" id="KW-1185">Reference proteome</keyword>
<keyword evidence="3" id="KW-0238">DNA-binding</keyword>
<dbReference type="SMART" id="SM00380">
    <property type="entry name" value="AP2"/>
    <property type="match status" value="3"/>
</dbReference>
<dbReference type="GO" id="GO:0003700">
    <property type="term" value="F:DNA-binding transcription factor activity"/>
    <property type="evidence" value="ECO:0007669"/>
    <property type="project" value="InterPro"/>
</dbReference>
<keyword evidence="2" id="KW-0805">Transcription regulation</keyword>
<evidence type="ECO:0000313" key="8">
    <source>
        <dbReference type="EMBL" id="KAK9800343.1"/>
    </source>
</evidence>
<dbReference type="SUPFAM" id="SSF54171">
    <property type="entry name" value="DNA-binding domain"/>
    <property type="match status" value="3"/>
</dbReference>
<reference evidence="8 9" key="1">
    <citation type="journal article" date="2024" name="Nat. Commun.">
        <title>Phylogenomics reveals the evolutionary origins of lichenization in chlorophyte algae.</title>
        <authorList>
            <person name="Puginier C."/>
            <person name="Libourel C."/>
            <person name="Otte J."/>
            <person name="Skaloud P."/>
            <person name="Haon M."/>
            <person name="Grisel S."/>
            <person name="Petersen M."/>
            <person name="Berrin J.G."/>
            <person name="Delaux P.M."/>
            <person name="Dal Grande F."/>
            <person name="Keller J."/>
        </authorList>
    </citation>
    <scope>NUCLEOTIDE SEQUENCE [LARGE SCALE GENOMIC DNA]</scope>
    <source>
        <strain evidence="8 9">SAG 2036</strain>
    </source>
</reference>
<organism evidence="8 9">
    <name type="scientific">Symbiochloris irregularis</name>
    <dbReference type="NCBI Taxonomy" id="706552"/>
    <lineage>
        <taxon>Eukaryota</taxon>
        <taxon>Viridiplantae</taxon>
        <taxon>Chlorophyta</taxon>
        <taxon>core chlorophytes</taxon>
        <taxon>Trebouxiophyceae</taxon>
        <taxon>Trebouxiales</taxon>
        <taxon>Trebouxiaceae</taxon>
        <taxon>Symbiochloris</taxon>
    </lineage>
</organism>